<protein>
    <submittedName>
        <fullName evidence="4">CBS domain-containing protein</fullName>
    </submittedName>
</protein>
<reference evidence="4 5" key="1">
    <citation type="submission" date="2019-01" db="EMBL/GenBank/DDBJ databases">
        <title>Bacillus sp. M5HDSG1-1, whole genome shotgun sequence.</title>
        <authorList>
            <person name="Tuo L."/>
        </authorList>
    </citation>
    <scope>NUCLEOTIDE SEQUENCE [LARGE SCALE GENOMIC DNA]</scope>
    <source>
        <strain evidence="4 5">M5HDSG1-1</strain>
    </source>
</reference>
<dbReference type="CDD" id="cd09834">
    <property type="entry name" value="CBS_pair_bac"/>
    <property type="match status" value="1"/>
</dbReference>
<name>A0A3S2TR76_9BACI</name>
<dbReference type="InterPro" id="IPR000644">
    <property type="entry name" value="CBS_dom"/>
</dbReference>
<evidence type="ECO:0000256" key="1">
    <source>
        <dbReference type="ARBA" id="ARBA00023122"/>
    </source>
</evidence>
<evidence type="ECO:0000256" key="2">
    <source>
        <dbReference type="PROSITE-ProRule" id="PRU00703"/>
    </source>
</evidence>
<keyword evidence="1 2" id="KW-0129">CBS domain</keyword>
<sequence>MNVAFFLIPKQEVAFVFQHWTMRQVMEKMEYHRYSAVPILNKNGHYLGTITEGDLLWKMKNTGNLDFQHTNVVSLQDVPLYSKYEAISVSSEIEEIVSTLLEQNFVPVVDDSGVFIGIIRRREVIQWLSKQNGNAMLQETD</sequence>
<dbReference type="Proteomes" id="UP000288024">
    <property type="component" value="Unassembled WGS sequence"/>
</dbReference>
<comment type="caution">
    <text evidence="4">The sequence shown here is derived from an EMBL/GenBank/DDBJ whole genome shotgun (WGS) entry which is preliminary data.</text>
</comment>
<feature type="domain" description="CBS" evidence="3">
    <location>
        <begin position="7"/>
        <end position="67"/>
    </location>
</feature>
<dbReference type="InterPro" id="IPR046342">
    <property type="entry name" value="CBS_dom_sf"/>
</dbReference>
<proteinExistence type="predicted"/>
<dbReference type="EMBL" id="RZTZ01000017">
    <property type="protein sequence ID" value="RVT57422.1"/>
    <property type="molecule type" value="Genomic_DNA"/>
</dbReference>
<dbReference type="PANTHER" id="PTHR43080">
    <property type="entry name" value="CBS DOMAIN-CONTAINING PROTEIN CBSX3, MITOCHONDRIAL"/>
    <property type="match status" value="1"/>
</dbReference>
<keyword evidence="5" id="KW-1185">Reference proteome</keyword>
<dbReference type="PANTHER" id="PTHR43080:SF26">
    <property type="entry name" value="REGULATORY PROTEIN"/>
    <property type="match status" value="1"/>
</dbReference>
<gene>
    <name evidence="4" type="ORF">EM808_24685</name>
</gene>
<organism evidence="4 5">
    <name type="scientific">Niallia taxi</name>
    <dbReference type="NCBI Taxonomy" id="2499688"/>
    <lineage>
        <taxon>Bacteria</taxon>
        <taxon>Bacillati</taxon>
        <taxon>Bacillota</taxon>
        <taxon>Bacilli</taxon>
        <taxon>Bacillales</taxon>
        <taxon>Bacillaceae</taxon>
        <taxon>Niallia</taxon>
    </lineage>
</organism>
<dbReference type="Pfam" id="PF00571">
    <property type="entry name" value="CBS"/>
    <property type="match status" value="2"/>
</dbReference>
<evidence type="ECO:0000313" key="5">
    <source>
        <dbReference type="Proteomes" id="UP000288024"/>
    </source>
</evidence>
<accession>A0A3S2TR76</accession>
<dbReference type="RefSeq" id="WP_127741873.1">
    <property type="nucleotide sequence ID" value="NZ_RZTZ01000017.1"/>
</dbReference>
<dbReference type="PROSITE" id="PS51371">
    <property type="entry name" value="CBS"/>
    <property type="match status" value="1"/>
</dbReference>
<evidence type="ECO:0000259" key="3">
    <source>
        <dbReference type="PROSITE" id="PS51371"/>
    </source>
</evidence>
<dbReference type="InterPro" id="IPR051257">
    <property type="entry name" value="Diverse_CBS-Domain"/>
</dbReference>
<evidence type="ECO:0000313" key="4">
    <source>
        <dbReference type="EMBL" id="RVT57422.1"/>
    </source>
</evidence>
<dbReference type="SUPFAM" id="SSF54631">
    <property type="entry name" value="CBS-domain pair"/>
    <property type="match status" value="1"/>
</dbReference>
<dbReference type="AlphaFoldDB" id="A0A3S2TR76"/>
<dbReference type="Gene3D" id="3.10.580.10">
    <property type="entry name" value="CBS-domain"/>
    <property type="match status" value="1"/>
</dbReference>